<keyword evidence="5" id="KW-1185">Reference proteome</keyword>
<feature type="compositionally biased region" description="Low complexity" evidence="1">
    <location>
        <begin position="191"/>
        <end position="210"/>
    </location>
</feature>
<dbReference type="Gene3D" id="3.40.970.10">
    <property type="entry name" value="Ribonuclease H1, N-terminal domain"/>
    <property type="match status" value="1"/>
</dbReference>
<dbReference type="Proteomes" id="UP000565441">
    <property type="component" value="Unassembled WGS sequence"/>
</dbReference>
<gene>
    <name evidence="4" type="ORF">D9615_010578</name>
    <name evidence="3" type="ORF">D9615_010725</name>
</gene>
<evidence type="ECO:0000313" key="5">
    <source>
        <dbReference type="Proteomes" id="UP000565441"/>
    </source>
</evidence>
<dbReference type="SUPFAM" id="SSF55658">
    <property type="entry name" value="L9 N-domain-like"/>
    <property type="match status" value="1"/>
</dbReference>
<dbReference type="AlphaFoldDB" id="A0A8H5LSJ0"/>
<feature type="compositionally biased region" description="Polar residues" evidence="1">
    <location>
        <begin position="137"/>
        <end position="148"/>
    </location>
</feature>
<evidence type="ECO:0000313" key="4">
    <source>
        <dbReference type="EMBL" id="KAF5367836.1"/>
    </source>
</evidence>
<sequence length="276" mass="28692">MVQLNCPAGAGANDVITTDHIVAALQELGLSLRQNFGNGTVTITIAGASSQNSPTELADTPEATSQPQVAVNSLAARERTHGQGFFVTDAPASVAASTPENVSADTSIETSIDMQTNPSTDTRADASTDTRADMRVDTSTNKKTNPSTDDGDNGTGTVAPPTSPVDDTEFVEPETHLCARCAAIIPSSDVTSPGPAPMSMSASSGPTPTMSTVLSNTTRWYAVVIGHAVEVFQGWPTVDPLVKGVSGFRCKQYISYEDALAAFEEARSLGLVAVRN</sequence>
<organism evidence="4 5">
    <name type="scientific">Tricholomella constricta</name>
    <dbReference type="NCBI Taxonomy" id="117010"/>
    <lineage>
        <taxon>Eukaryota</taxon>
        <taxon>Fungi</taxon>
        <taxon>Dikarya</taxon>
        <taxon>Basidiomycota</taxon>
        <taxon>Agaricomycotina</taxon>
        <taxon>Agaricomycetes</taxon>
        <taxon>Agaricomycetidae</taxon>
        <taxon>Agaricales</taxon>
        <taxon>Tricholomatineae</taxon>
        <taxon>Lyophyllaceae</taxon>
        <taxon>Tricholomella</taxon>
    </lineage>
</organism>
<dbReference type="Pfam" id="PF01693">
    <property type="entry name" value="Cauli_VI"/>
    <property type="match status" value="1"/>
</dbReference>
<dbReference type="InterPro" id="IPR037056">
    <property type="entry name" value="RNase_H1_N_sf"/>
</dbReference>
<evidence type="ECO:0000313" key="3">
    <source>
        <dbReference type="EMBL" id="KAF5366320.1"/>
    </source>
</evidence>
<dbReference type="EMBL" id="JAACJP010000064">
    <property type="protein sequence ID" value="KAF5367836.1"/>
    <property type="molecule type" value="Genomic_DNA"/>
</dbReference>
<dbReference type="InterPro" id="IPR009027">
    <property type="entry name" value="Ribosomal_bL9/RNase_H1_N"/>
</dbReference>
<accession>A0A8H5LSJ0</accession>
<evidence type="ECO:0000256" key="1">
    <source>
        <dbReference type="SAM" id="MobiDB-lite"/>
    </source>
</evidence>
<reference evidence="4 5" key="1">
    <citation type="journal article" date="2020" name="ISME J.">
        <title>Uncovering the hidden diversity of litter-decomposition mechanisms in mushroom-forming fungi.</title>
        <authorList>
            <person name="Floudas D."/>
            <person name="Bentzer J."/>
            <person name="Ahren D."/>
            <person name="Johansson T."/>
            <person name="Persson P."/>
            <person name="Tunlid A."/>
        </authorList>
    </citation>
    <scope>NUCLEOTIDE SEQUENCE [LARGE SCALE GENOMIC DNA]</scope>
    <source>
        <strain evidence="4 5">CBS 661.87</strain>
    </source>
</reference>
<feature type="domain" description="Ribonuclease H1 N-terminal" evidence="2">
    <location>
        <begin position="220"/>
        <end position="261"/>
    </location>
</feature>
<feature type="compositionally biased region" description="Polar residues" evidence="1">
    <location>
        <begin position="95"/>
        <end position="118"/>
    </location>
</feature>
<name>A0A8H5LSJ0_9AGAR</name>
<dbReference type="OrthoDB" id="3270804at2759"/>
<dbReference type="InterPro" id="IPR011320">
    <property type="entry name" value="RNase_H1_N"/>
</dbReference>
<comment type="caution">
    <text evidence="4">The sequence shown here is derived from an EMBL/GenBank/DDBJ whole genome shotgun (WGS) entry which is preliminary data.</text>
</comment>
<feature type="region of interest" description="Disordered" evidence="1">
    <location>
        <begin position="188"/>
        <end position="210"/>
    </location>
</feature>
<feature type="compositionally biased region" description="Basic and acidic residues" evidence="1">
    <location>
        <begin position="122"/>
        <end position="136"/>
    </location>
</feature>
<evidence type="ECO:0000259" key="2">
    <source>
        <dbReference type="Pfam" id="PF01693"/>
    </source>
</evidence>
<proteinExistence type="predicted"/>
<dbReference type="EMBL" id="JAACJP010000089">
    <property type="protein sequence ID" value="KAF5366320.1"/>
    <property type="molecule type" value="Genomic_DNA"/>
</dbReference>
<feature type="region of interest" description="Disordered" evidence="1">
    <location>
        <begin position="91"/>
        <end position="169"/>
    </location>
</feature>
<protein>
    <recommendedName>
        <fullName evidence="2">Ribonuclease H1 N-terminal domain-containing protein</fullName>
    </recommendedName>
</protein>